<proteinExistence type="predicted"/>
<dbReference type="AlphaFoldDB" id="Q2LS26"/>
<dbReference type="KEGG" id="sat:SYN_03066"/>
<evidence type="ECO:0000313" key="1">
    <source>
        <dbReference type="EMBL" id="ABC76884.1"/>
    </source>
</evidence>
<evidence type="ECO:0000313" key="2">
    <source>
        <dbReference type="Proteomes" id="UP000001933"/>
    </source>
</evidence>
<dbReference type="Proteomes" id="UP000001933">
    <property type="component" value="Chromosome"/>
</dbReference>
<gene>
    <name evidence="1" type="ORF">SYN_03066</name>
</gene>
<name>Q2LS26_SYNAS</name>
<dbReference type="HOGENOM" id="CLU_3104672_0_0_7"/>
<protein>
    <submittedName>
        <fullName evidence="1">Hypothetical cytosolic protein</fullName>
    </submittedName>
</protein>
<organism evidence="1 2">
    <name type="scientific">Syntrophus aciditrophicus (strain SB)</name>
    <dbReference type="NCBI Taxonomy" id="56780"/>
    <lineage>
        <taxon>Bacteria</taxon>
        <taxon>Pseudomonadati</taxon>
        <taxon>Thermodesulfobacteriota</taxon>
        <taxon>Syntrophia</taxon>
        <taxon>Syntrophales</taxon>
        <taxon>Syntrophaceae</taxon>
        <taxon>Syntrophus</taxon>
    </lineage>
</organism>
<sequence length="51" mass="6099">MSDKFSKILCLQNFVCFIYEYSSPIIELFEDFEKKATTAKKIKLMINLLFR</sequence>
<dbReference type="STRING" id="56780.SYN_03066"/>
<dbReference type="EMBL" id="CP000252">
    <property type="protein sequence ID" value="ABC76884.1"/>
    <property type="molecule type" value="Genomic_DNA"/>
</dbReference>
<dbReference type="InParanoid" id="Q2LS26"/>
<keyword evidence="2" id="KW-1185">Reference proteome</keyword>
<accession>Q2LS26</accession>
<reference evidence="1 2" key="1">
    <citation type="journal article" date="2007" name="Proc. Natl. Acad. Sci. U.S.A.">
        <title>The genome of Syntrophus aciditrophicus: life at the thermodynamic limit of microbial growth.</title>
        <authorList>
            <person name="McInerney M.J."/>
            <person name="Rohlin L."/>
            <person name="Mouttaki H."/>
            <person name="Kim U."/>
            <person name="Krupp R.S."/>
            <person name="Rios-Hernandez L."/>
            <person name="Sieber J."/>
            <person name="Struchtemeyer C.G."/>
            <person name="Bhattacharyya A."/>
            <person name="Campbell J.W."/>
            <person name="Gunsalus R.P."/>
        </authorList>
    </citation>
    <scope>NUCLEOTIDE SEQUENCE [LARGE SCALE GENOMIC DNA]</scope>
    <source>
        <strain evidence="1 2">SB</strain>
    </source>
</reference>